<dbReference type="GeneID" id="30908351"/>
<evidence type="ECO:0008006" key="4">
    <source>
        <dbReference type="Google" id="ProtNLM"/>
    </source>
</evidence>
<feature type="region of interest" description="Disordered" evidence="1">
    <location>
        <begin position="194"/>
        <end position="325"/>
    </location>
</feature>
<feature type="region of interest" description="Disordered" evidence="1">
    <location>
        <begin position="423"/>
        <end position="453"/>
    </location>
</feature>
<dbReference type="RefSeq" id="XP_019914200.1">
    <property type="nucleotide sequence ID" value="XM_020058434.1"/>
</dbReference>
<dbReference type="AlphaFoldDB" id="A0A1B1DY32"/>
<dbReference type="Proteomes" id="UP000092716">
    <property type="component" value="Chromosome 7"/>
</dbReference>
<organism evidence="2 3">
    <name type="scientific">Plasmodium coatneyi</name>
    <dbReference type="NCBI Taxonomy" id="208452"/>
    <lineage>
        <taxon>Eukaryota</taxon>
        <taxon>Sar</taxon>
        <taxon>Alveolata</taxon>
        <taxon>Apicomplexa</taxon>
        <taxon>Aconoidasida</taxon>
        <taxon>Haemosporida</taxon>
        <taxon>Plasmodiidae</taxon>
        <taxon>Plasmodium</taxon>
    </lineage>
</organism>
<dbReference type="KEGG" id="pcot:PCOAH_00016250"/>
<evidence type="ECO:0000313" key="2">
    <source>
        <dbReference type="EMBL" id="ANQ07505.1"/>
    </source>
</evidence>
<dbReference type="Pfam" id="PF05795">
    <property type="entry name" value="Plasmodium_Vir"/>
    <property type="match status" value="1"/>
</dbReference>
<dbReference type="VEuPathDB" id="PlasmoDB:PCOAH_00016250"/>
<accession>A0A1B1DY32</accession>
<protein>
    <recommendedName>
        <fullName evidence="4">KIR protein</fullName>
    </recommendedName>
</protein>
<dbReference type="InterPro" id="IPR008780">
    <property type="entry name" value="Plasmodium_Vir"/>
</dbReference>
<feature type="compositionally biased region" description="Gly residues" evidence="1">
    <location>
        <begin position="293"/>
        <end position="309"/>
    </location>
</feature>
<reference evidence="3" key="1">
    <citation type="submission" date="2016-06" db="EMBL/GenBank/DDBJ databases">
        <title>First high quality genome sequence of Plasmodium coatneyi using continuous long reads from single molecule, real-time sequencing.</title>
        <authorList>
            <person name="Chien J.-T."/>
            <person name="Pakala S.B."/>
            <person name="Geraldo J.A."/>
            <person name="Lapp S.A."/>
            <person name="Barnwell J.W."/>
            <person name="Kissinger J.C."/>
            <person name="Galinski M.R."/>
            <person name="Humphrey J.C."/>
        </authorList>
    </citation>
    <scope>NUCLEOTIDE SEQUENCE [LARGE SCALE GENOMIC DNA]</scope>
    <source>
        <strain evidence="3">Hackeri</strain>
    </source>
</reference>
<dbReference type="EMBL" id="CP016245">
    <property type="protein sequence ID" value="ANQ07505.1"/>
    <property type="molecule type" value="Genomic_DNA"/>
</dbReference>
<name>A0A1B1DY32_9APIC</name>
<sequence>MLGSGNFKNTLSSADNELGSKLKRGYSIRNSAGQIMDALTLVSKVKGQGTDNNDICTWFYYWLGGEVNKNEKKGIFSTVMNDVYAALGSIASMSSCNPLSHHSKWEIFEQEKTKFEFNQDYNPSTEQLQKYYDSCDSGYHASQTTLPTFRNVQEQCKSTDNDPYCAKFMRKYSKYCTQEPLGLMCMWKHPAEHTSASTGTWKPGSSGAGSSALGSTGNENTGSPRPGSSGTGSTATCNSSPPCPKKPSAGDDFDLGDAVVDAPDKEGKKPTATPKKPSAGDDFDLGNAVVDGGVDGVSGGEGKGGSDGGGSHRKEGEEGGDGSGALPGAVSGGLAAVGLPTIMFLLYKVIVSQHLKYINNYTSLFSGIKSSFGKSRRRRSAIGHELNAFSEDNSTTFGSTVYSTEVSSSNLTAVESSIADSTDVSTVYGGPATRRRNNRRGGENRRNIPYQRM</sequence>
<gene>
    <name evidence="2" type="ORF">PCOAH_00016250</name>
</gene>
<dbReference type="OrthoDB" id="394287at2759"/>
<feature type="compositionally biased region" description="Low complexity" evidence="1">
    <location>
        <begin position="204"/>
        <end position="240"/>
    </location>
</feature>
<evidence type="ECO:0000256" key="1">
    <source>
        <dbReference type="SAM" id="MobiDB-lite"/>
    </source>
</evidence>
<evidence type="ECO:0000313" key="3">
    <source>
        <dbReference type="Proteomes" id="UP000092716"/>
    </source>
</evidence>
<proteinExistence type="predicted"/>
<keyword evidence="3" id="KW-1185">Reference proteome</keyword>